<dbReference type="EMBL" id="JAVDWH010000001">
    <property type="protein sequence ID" value="MDR7085815.1"/>
    <property type="molecule type" value="Genomic_DNA"/>
</dbReference>
<organism evidence="2 3">
    <name type="scientific">Aeromicrobium panaciterrae</name>
    <dbReference type="NCBI Taxonomy" id="363861"/>
    <lineage>
        <taxon>Bacteria</taxon>
        <taxon>Bacillati</taxon>
        <taxon>Actinomycetota</taxon>
        <taxon>Actinomycetes</taxon>
        <taxon>Propionibacteriales</taxon>
        <taxon>Nocardioidaceae</taxon>
        <taxon>Aeromicrobium</taxon>
    </lineage>
</organism>
<feature type="transmembrane region" description="Helical" evidence="1">
    <location>
        <begin position="6"/>
        <end position="25"/>
    </location>
</feature>
<reference evidence="2 3" key="1">
    <citation type="submission" date="2023-07" db="EMBL/GenBank/DDBJ databases">
        <title>Sorghum-associated microbial communities from plants grown in Nebraska, USA.</title>
        <authorList>
            <person name="Schachtman D."/>
        </authorList>
    </citation>
    <scope>NUCLEOTIDE SEQUENCE [LARGE SCALE GENOMIC DNA]</scope>
    <source>
        <strain evidence="2 3">BE248</strain>
    </source>
</reference>
<dbReference type="NCBIfam" id="NF046117">
    <property type="entry name" value="SCO4848_fam"/>
    <property type="match status" value="1"/>
</dbReference>
<keyword evidence="1" id="KW-0472">Membrane</keyword>
<protein>
    <submittedName>
        <fullName evidence="2">ABC-type anion transport system duplicated permease subunit</fullName>
    </submittedName>
</protein>
<evidence type="ECO:0000313" key="3">
    <source>
        <dbReference type="Proteomes" id="UP001257739"/>
    </source>
</evidence>
<dbReference type="RefSeq" id="WP_309966743.1">
    <property type="nucleotide sequence ID" value="NZ_JAVDWH010000001.1"/>
</dbReference>
<dbReference type="Pfam" id="PF26606">
    <property type="entry name" value="SCO4848"/>
    <property type="match status" value="1"/>
</dbReference>
<proteinExistence type="predicted"/>
<evidence type="ECO:0000313" key="2">
    <source>
        <dbReference type="EMBL" id="MDR7085815.1"/>
    </source>
</evidence>
<keyword evidence="1" id="KW-0812">Transmembrane</keyword>
<dbReference type="Proteomes" id="UP001257739">
    <property type="component" value="Unassembled WGS sequence"/>
</dbReference>
<feature type="transmembrane region" description="Helical" evidence="1">
    <location>
        <begin position="46"/>
        <end position="69"/>
    </location>
</feature>
<keyword evidence="3" id="KW-1185">Reference proteome</keyword>
<name>A0ABU1UKY3_9ACTN</name>
<evidence type="ECO:0000256" key="1">
    <source>
        <dbReference type="SAM" id="Phobius"/>
    </source>
</evidence>
<keyword evidence="1" id="KW-1133">Transmembrane helix</keyword>
<dbReference type="InterPro" id="IPR058061">
    <property type="entry name" value="SCO4848-like"/>
</dbReference>
<gene>
    <name evidence="2" type="ORF">J2X11_000654</name>
</gene>
<accession>A0ABU1UKY3</accession>
<comment type="caution">
    <text evidence="2">The sequence shown here is derived from an EMBL/GenBank/DDBJ whole genome shotgun (WGS) entry which is preliminary data.</text>
</comment>
<sequence>MDLPLAWSMLLIASAVWSIIIWPPFLRRVLKDERSRDADGKATTFLRVHVILISISLSLAAAVGVLGILTLV</sequence>